<dbReference type="GO" id="GO:0071709">
    <property type="term" value="P:membrane assembly"/>
    <property type="evidence" value="ECO:0007669"/>
    <property type="project" value="InterPro"/>
</dbReference>
<feature type="domain" description="POTRA" evidence="11">
    <location>
        <begin position="222"/>
        <end position="301"/>
    </location>
</feature>
<dbReference type="Gene3D" id="2.40.160.50">
    <property type="entry name" value="membrane protein fhac: a member of the omp85/tpsb transporter family"/>
    <property type="match status" value="1"/>
</dbReference>
<dbReference type="STRING" id="690879.TSACC_2328"/>
<evidence type="ECO:0000256" key="1">
    <source>
        <dbReference type="ARBA" id="ARBA00004370"/>
    </source>
</evidence>
<evidence type="ECO:0000259" key="10">
    <source>
        <dbReference type="Pfam" id="PF01103"/>
    </source>
</evidence>
<dbReference type="InterPro" id="IPR023707">
    <property type="entry name" value="OM_assembly_BamA"/>
</dbReference>
<dbReference type="Gene3D" id="3.10.20.310">
    <property type="entry name" value="membrane protein fhac"/>
    <property type="match status" value="3"/>
</dbReference>
<dbReference type="GO" id="GO:0009279">
    <property type="term" value="C:cell outer membrane"/>
    <property type="evidence" value="ECO:0007669"/>
    <property type="project" value="UniProtKB-UniRule"/>
</dbReference>
<sequence>MKKPLSLLLSVLLGGAGLTRAQTDAPPEREHPTAPDELPPLQESRPRVNGRLQVEFVGATAFPERRLREGIDRQVREIEKYGLDEPNAYDAGFFLESFYRKNGYADAEVTATITGPWQLRLSVDQGSLVRLGEITVTGNTAYDSETIEKYLLGPTRERFPRIRDVLRLPYVDVDVRAGADLVRRLYASEGYLDAEVSDPDPTFSEDGTVANISLKITEGTQYRFGAIKFEGPLVFPREDLLAAVAEQTKNIFTPGRLLAAERALEDYYRQRGYFTATVRANGDPMEAKDGVVPITIQLQPGIKYFFDGVAVTGNSGVKTAFIQRRLASLSGQTYDPARVDRGFRELIDTGLFRNVRITPTPVNGNQLRLDVAVDEAKPREFGIGVGYATYDGGIVSLSYADRNLFGTGRPLTIDAEINQRGYNGQIKYSDPWFLETDYELEVRAYGITRDMRGFTKNELGFRPSIQKDITDHWNVSAFILAEYNRTTNILITPESLVGRESYPLFAIGMTQTLDYRNNKALPTRGYILTSAVDFAPDGLGSVAYIRGVARFSYYLPITARSSLAIGARGGIISSLTDEPLPIDERFFNGGATTVRSFSEYTLGPRDKNGYPLGGEAFTVFNLEYTFPIIGDLFGAVFTDAGNVISDAANFGLEDMRYAIGAGLRYNLPIGSIRLDYGLNPSPRDGEAQGAWNFAIGVAF</sequence>
<evidence type="ECO:0000256" key="5">
    <source>
        <dbReference type="ARBA" id="ARBA00023136"/>
    </source>
</evidence>
<keyword evidence="2" id="KW-1134">Transmembrane beta strand</keyword>
<dbReference type="PANTHER" id="PTHR12815:SF18">
    <property type="entry name" value="SORTING AND ASSEMBLY MACHINERY COMPONENT 50 HOMOLOG"/>
    <property type="match status" value="1"/>
</dbReference>
<feature type="domain" description="Bacterial surface antigen (D15)" evidence="10">
    <location>
        <begin position="403"/>
        <end position="699"/>
    </location>
</feature>
<dbReference type="OrthoDB" id="9814535at2"/>
<feature type="domain" description="POTRA" evidence="11">
    <location>
        <begin position="306"/>
        <end position="375"/>
    </location>
</feature>
<evidence type="ECO:0000256" key="2">
    <source>
        <dbReference type="ARBA" id="ARBA00022452"/>
    </source>
</evidence>
<keyword evidence="9" id="KW-0732">Signal</keyword>
<feature type="region of interest" description="Disordered" evidence="8">
    <location>
        <begin position="19"/>
        <end position="45"/>
    </location>
</feature>
<dbReference type="InterPro" id="IPR039910">
    <property type="entry name" value="D15-like"/>
</dbReference>
<feature type="signal peptide" evidence="9">
    <location>
        <begin position="1"/>
        <end position="21"/>
    </location>
</feature>
<dbReference type="InterPro" id="IPR010827">
    <property type="entry name" value="BamA/TamA_POTRA"/>
</dbReference>
<evidence type="ECO:0000256" key="9">
    <source>
        <dbReference type="SAM" id="SignalP"/>
    </source>
</evidence>
<keyword evidence="6" id="KW-0998">Cell outer membrane</keyword>
<keyword evidence="13" id="KW-1185">Reference proteome</keyword>
<dbReference type="RefSeq" id="WP_075077799.1">
    <property type="nucleotide sequence ID" value="NZ_BDCO01000002.1"/>
</dbReference>
<name>A0A146G377_TERSA</name>
<proteinExistence type="predicted"/>
<protein>
    <recommendedName>
        <fullName evidence="7">Outer membrane protein assembly factor BamA</fullName>
    </recommendedName>
</protein>
<evidence type="ECO:0000259" key="11">
    <source>
        <dbReference type="Pfam" id="PF07244"/>
    </source>
</evidence>
<reference evidence="13" key="1">
    <citation type="journal article" date="2017" name="Genome Announc.">
        <title>Draft Genome Sequence of Terrimicrobium sacchariphilum NM-5T, a Facultative Anaerobic Soil Bacterium of the Class Spartobacteria.</title>
        <authorList>
            <person name="Qiu Y.L."/>
            <person name="Tourlousse D.M."/>
            <person name="Matsuura N."/>
            <person name="Ohashi A."/>
            <person name="Sekiguchi Y."/>
        </authorList>
    </citation>
    <scope>NUCLEOTIDE SEQUENCE [LARGE SCALE GENOMIC DNA]</scope>
    <source>
        <strain evidence="13">NM-5</strain>
    </source>
</reference>
<dbReference type="InParanoid" id="A0A146G377"/>
<comment type="subcellular location">
    <subcellularLocation>
        <location evidence="1">Membrane</location>
    </subcellularLocation>
</comment>
<keyword evidence="5" id="KW-0472">Membrane</keyword>
<evidence type="ECO:0000256" key="4">
    <source>
        <dbReference type="ARBA" id="ARBA00022737"/>
    </source>
</evidence>
<feature type="chain" id="PRO_5007524315" description="Outer membrane protein assembly factor BamA" evidence="9">
    <location>
        <begin position="22"/>
        <end position="699"/>
    </location>
</feature>
<organism evidence="12 13">
    <name type="scientific">Terrimicrobium sacchariphilum</name>
    <dbReference type="NCBI Taxonomy" id="690879"/>
    <lineage>
        <taxon>Bacteria</taxon>
        <taxon>Pseudomonadati</taxon>
        <taxon>Verrucomicrobiota</taxon>
        <taxon>Terrimicrobiia</taxon>
        <taxon>Terrimicrobiales</taxon>
        <taxon>Terrimicrobiaceae</taxon>
        <taxon>Terrimicrobium</taxon>
    </lineage>
</organism>
<accession>A0A146G377</accession>
<dbReference type="EMBL" id="BDCO01000002">
    <property type="protein sequence ID" value="GAT31933.1"/>
    <property type="molecule type" value="Genomic_DNA"/>
</dbReference>
<feature type="domain" description="POTRA" evidence="11">
    <location>
        <begin position="130"/>
        <end position="219"/>
    </location>
</feature>
<evidence type="ECO:0000256" key="3">
    <source>
        <dbReference type="ARBA" id="ARBA00022692"/>
    </source>
</evidence>
<dbReference type="Pfam" id="PF01103">
    <property type="entry name" value="Omp85"/>
    <property type="match status" value="1"/>
</dbReference>
<dbReference type="AlphaFoldDB" id="A0A146G377"/>
<keyword evidence="3" id="KW-0812">Transmembrane</keyword>
<evidence type="ECO:0000256" key="7">
    <source>
        <dbReference type="NCBIfam" id="TIGR03303"/>
    </source>
</evidence>
<dbReference type="NCBIfam" id="TIGR03303">
    <property type="entry name" value="OM_YaeT"/>
    <property type="match status" value="1"/>
</dbReference>
<evidence type="ECO:0000256" key="6">
    <source>
        <dbReference type="ARBA" id="ARBA00023237"/>
    </source>
</evidence>
<evidence type="ECO:0000313" key="12">
    <source>
        <dbReference type="EMBL" id="GAT31933.1"/>
    </source>
</evidence>
<dbReference type="PANTHER" id="PTHR12815">
    <property type="entry name" value="SORTING AND ASSEMBLY MACHINERY SAMM50 PROTEIN FAMILY MEMBER"/>
    <property type="match status" value="1"/>
</dbReference>
<dbReference type="InterPro" id="IPR000184">
    <property type="entry name" value="Bac_surfAg_D15"/>
</dbReference>
<comment type="caution">
    <text evidence="12">The sequence shown here is derived from an EMBL/GenBank/DDBJ whole genome shotgun (WGS) entry which is preliminary data.</text>
</comment>
<dbReference type="Pfam" id="PF07244">
    <property type="entry name" value="POTRA"/>
    <property type="match status" value="3"/>
</dbReference>
<gene>
    <name evidence="12" type="ORF">TSACC_2328</name>
</gene>
<keyword evidence="4" id="KW-0677">Repeat</keyword>
<evidence type="ECO:0000313" key="13">
    <source>
        <dbReference type="Proteomes" id="UP000076023"/>
    </source>
</evidence>
<evidence type="ECO:0000256" key="8">
    <source>
        <dbReference type="SAM" id="MobiDB-lite"/>
    </source>
</evidence>
<dbReference type="Proteomes" id="UP000076023">
    <property type="component" value="Unassembled WGS sequence"/>
</dbReference>